<proteinExistence type="predicted"/>
<dbReference type="Proteomes" id="UP001150879">
    <property type="component" value="Unassembled WGS sequence"/>
</dbReference>
<protein>
    <submittedName>
        <fullName evidence="2">Uncharacterized protein</fullName>
    </submittedName>
</protein>
<comment type="caution">
    <text evidence="2">The sequence shown here is derived from an EMBL/GenBank/DDBJ whole genome shotgun (WGS) entry which is preliminary data.</text>
</comment>
<evidence type="ECO:0000256" key="1">
    <source>
        <dbReference type="SAM" id="MobiDB-lite"/>
    </source>
</evidence>
<dbReference type="EMBL" id="JAPQKP010000005">
    <property type="protein sequence ID" value="KAJ5188553.1"/>
    <property type="molecule type" value="Genomic_DNA"/>
</dbReference>
<gene>
    <name evidence="2" type="ORF">N7472_007567</name>
</gene>
<feature type="region of interest" description="Disordered" evidence="1">
    <location>
        <begin position="1"/>
        <end position="30"/>
    </location>
</feature>
<organism evidence="2 3">
    <name type="scientific">Penicillium cf. griseofulvum</name>
    <dbReference type="NCBI Taxonomy" id="2972120"/>
    <lineage>
        <taxon>Eukaryota</taxon>
        <taxon>Fungi</taxon>
        <taxon>Dikarya</taxon>
        <taxon>Ascomycota</taxon>
        <taxon>Pezizomycotina</taxon>
        <taxon>Eurotiomycetes</taxon>
        <taxon>Eurotiomycetidae</taxon>
        <taxon>Eurotiales</taxon>
        <taxon>Aspergillaceae</taxon>
        <taxon>Penicillium</taxon>
    </lineage>
</organism>
<reference evidence="2" key="1">
    <citation type="submission" date="2022-11" db="EMBL/GenBank/DDBJ databases">
        <authorList>
            <person name="Petersen C."/>
        </authorList>
    </citation>
    <scope>NUCLEOTIDE SEQUENCE</scope>
    <source>
        <strain evidence="2">IBT 16849</strain>
    </source>
</reference>
<evidence type="ECO:0000313" key="3">
    <source>
        <dbReference type="Proteomes" id="UP001150879"/>
    </source>
</evidence>
<accession>A0A9W9J247</accession>
<evidence type="ECO:0000313" key="2">
    <source>
        <dbReference type="EMBL" id="KAJ5188553.1"/>
    </source>
</evidence>
<name>A0A9W9J247_9EURO</name>
<keyword evidence="3" id="KW-1185">Reference proteome</keyword>
<sequence>MPYSLTTHDMPRQPTMLPRNPVTPPSSISHHQGPCLMNLAGMLFVPMLNMAEHSLLFGQANIGQHGN</sequence>
<dbReference type="AlphaFoldDB" id="A0A9W9J247"/>
<reference evidence="2" key="2">
    <citation type="journal article" date="2023" name="IMA Fungus">
        <title>Comparative genomic study of the Penicillium genus elucidates a diverse pangenome and 15 lateral gene transfer events.</title>
        <authorList>
            <person name="Petersen C."/>
            <person name="Sorensen T."/>
            <person name="Nielsen M.R."/>
            <person name="Sondergaard T.E."/>
            <person name="Sorensen J.L."/>
            <person name="Fitzpatrick D.A."/>
            <person name="Frisvad J.C."/>
            <person name="Nielsen K.L."/>
        </authorList>
    </citation>
    <scope>NUCLEOTIDE SEQUENCE</scope>
    <source>
        <strain evidence="2">IBT 16849</strain>
    </source>
</reference>